<proteinExistence type="predicted"/>
<dbReference type="OrthoDB" id="9818306at2"/>
<dbReference type="STRING" id="690879.TSACC_21851"/>
<dbReference type="EMBL" id="BDCO01000002">
    <property type="protein sequence ID" value="GAT33435.1"/>
    <property type="molecule type" value="Genomic_DNA"/>
</dbReference>
<protein>
    <submittedName>
        <fullName evidence="2">Uncharacterized protein</fullName>
    </submittedName>
</protein>
<gene>
    <name evidence="2" type="ORF">TSACC_21851</name>
</gene>
<reference evidence="3" key="1">
    <citation type="journal article" date="2017" name="Genome Announc.">
        <title>Draft Genome Sequence of Terrimicrobium sacchariphilum NM-5T, a Facultative Anaerobic Soil Bacterium of the Class Spartobacteria.</title>
        <authorList>
            <person name="Qiu Y.L."/>
            <person name="Tourlousse D.M."/>
            <person name="Matsuura N."/>
            <person name="Ohashi A."/>
            <person name="Sekiguchi Y."/>
        </authorList>
    </citation>
    <scope>NUCLEOTIDE SEQUENCE [LARGE SCALE GENOMIC DNA]</scope>
    <source>
        <strain evidence="3">NM-5</strain>
    </source>
</reference>
<evidence type="ECO:0000313" key="3">
    <source>
        <dbReference type="Proteomes" id="UP000076023"/>
    </source>
</evidence>
<keyword evidence="1" id="KW-0732">Signal</keyword>
<dbReference type="Proteomes" id="UP000076023">
    <property type="component" value="Unassembled WGS sequence"/>
</dbReference>
<keyword evidence="3" id="KW-1185">Reference proteome</keyword>
<dbReference type="InParanoid" id="A0A146G6T4"/>
<sequence>MTARLICVLAATVLIGSPTLRAQDGPPRDNPYDVIGRVLAPFMPVLLSGGKGTNNACVMTLTMTEVTGHLPKQMEGSILKAAVEFPDKVRLQAPVLGEEITVCRNGNDVWAVPGAKVEYLLKQFKVKPGKTVKKGTPIFLPLTAQQAAFIPALFTIYNADTAEISNLDGEDCRLITAGLMPDLARAAKAEGFRAMLWIGPGYLPRRITIKQPDLSATVTITDLKFGPALQPAMWQPPAGVTDIYHTDADHLDGVLYVIMNSLKTKDIAPTAAPGDTPAVQ</sequence>
<evidence type="ECO:0000313" key="2">
    <source>
        <dbReference type="EMBL" id="GAT33435.1"/>
    </source>
</evidence>
<dbReference type="AlphaFoldDB" id="A0A146G6T4"/>
<dbReference type="RefSeq" id="WP_075079166.1">
    <property type="nucleotide sequence ID" value="NZ_BDCO01000002.1"/>
</dbReference>
<feature type="chain" id="PRO_5007524487" evidence="1">
    <location>
        <begin position="23"/>
        <end position="280"/>
    </location>
</feature>
<name>A0A146G6T4_TERSA</name>
<evidence type="ECO:0000256" key="1">
    <source>
        <dbReference type="SAM" id="SignalP"/>
    </source>
</evidence>
<feature type="signal peptide" evidence="1">
    <location>
        <begin position="1"/>
        <end position="22"/>
    </location>
</feature>
<accession>A0A146G6T4</accession>
<comment type="caution">
    <text evidence="2">The sequence shown here is derived from an EMBL/GenBank/DDBJ whole genome shotgun (WGS) entry which is preliminary data.</text>
</comment>
<organism evidence="2 3">
    <name type="scientific">Terrimicrobium sacchariphilum</name>
    <dbReference type="NCBI Taxonomy" id="690879"/>
    <lineage>
        <taxon>Bacteria</taxon>
        <taxon>Pseudomonadati</taxon>
        <taxon>Verrucomicrobiota</taxon>
        <taxon>Terrimicrobiia</taxon>
        <taxon>Terrimicrobiales</taxon>
        <taxon>Terrimicrobiaceae</taxon>
        <taxon>Terrimicrobium</taxon>
    </lineage>
</organism>